<evidence type="ECO:0000256" key="6">
    <source>
        <dbReference type="SAM" id="MobiDB-lite"/>
    </source>
</evidence>
<dbReference type="SUPFAM" id="SSF143865">
    <property type="entry name" value="CorA soluble domain-like"/>
    <property type="match status" value="1"/>
</dbReference>
<keyword evidence="5 7" id="KW-0472">Membrane</keyword>
<comment type="similarity">
    <text evidence="2">Belongs to the CorA metal ion transporter (MIT) (TC 1.A.35) family.</text>
</comment>
<dbReference type="Proteomes" id="UP000235672">
    <property type="component" value="Unassembled WGS sequence"/>
</dbReference>
<dbReference type="PANTHER" id="PTHR21535:SF94">
    <property type="entry name" value="CORA FAMILY METAL ION TRANSPORTER (EUROFUNG)"/>
    <property type="match status" value="1"/>
</dbReference>
<keyword evidence="3 7" id="KW-0812">Transmembrane</keyword>
<gene>
    <name evidence="8" type="ORF">NA56DRAFT_629801</name>
</gene>
<reference evidence="8 9" key="1">
    <citation type="submission" date="2016-05" db="EMBL/GenBank/DDBJ databases">
        <title>A degradative enzymes factory behind the ericoid mycorrhizal symbiosis.</title>
        <authorList>
            <consortium name="DOE Joint Genome Institute"/>
            <person name="Martino E."/>
            <person name="Morin E."/>
            <person name="Grelet G."/>
            <person name="Kuo A."/>
            <person name="Kohler A."/>
            <person name="Daghino S."/>
            <person name="Barry K."/>
            <person name="Choi C."/>
            <person name="Cichocki N."/>
            <person name="Clum A."/>
            <person name="Copeland A."/>
            <person name="Hainaut M."/>
            <person name="Haridas S."/>
            <person name="Labutti K."/>
            <person name="Lindquist E."/>
            <person name="Lipzen A."/>
            <person name="Khouja H.-R."/>
            <person name="Murat C."/>
            <person name="Ohm R."/>
            <person name="Olson A."/>
            <person name="Spatafora J."/>
            <person name="Veneault-Fourrey C."/>
            <person name="Henrissat B."/>
            <person name="Grigoriev I."/>
            <person name="Martin F."/>
            <person name="Perotto S."/>
        </authorList>
    </citation>
    <scope>NUCLEOTIDE SEQUENCE [LARGE SCALE GENOMIC DNA]</scope>
    <source>
        <strain evidence="8 9">UAMH 7357</strain>
    </source>
</reference>
<evidence type="ECO:0000313" key="9">
    <source>
        <dbReference type="Proteomes" id="UP000235672"/>
    </source>
</evidence>
<sequence>MSFIKFAPELHAEPEAIGEPVEETPRHGGKQSTRRFSINFEALEKVLVLLDDGQDDCQDGDELVDCDEVRRKNFYPFSTKPANISKPQRITLYSPSFNSTFRAPCFRHLGIENTELPSIFSEDPEHLWWMDVQNPSEKELRLLCSGFHIHPLTVEDILAREVQEKIEDFTHYYFASFRSYRIDDTTPEKTYKPYTIYMVVFRTGTLSFCFDDSEHANHVLARIELLENYVFINSDWIFYAFVDDIVDSFNPSINQIEKKVSKIEDQVYTTREEDKQAFIHQIAEVRRGTSALLRLLGGKNNVLSVFEKHHCRGEHEEEPSDEETNPGHNLRLYIHDVKDHVTTMLGNLHHFESLLARSQNNYLAGLSIDNMQGRQRVNSFINIMAVISMILALMNIICALFSTNVNASIPLYNNDTPAWYIIIGGEVALTLALFWIARRLKWC</sequence>
<dbReference type="AlphaFoldDB" id="A0A2J6PXY2"/>
<dbReference type="Gene3D" id="3.30.460.20">
    <property type="entry name" value="CorA soluble domain-like"/>
    <property type="match status" value="1"/>
</dbReference>
<accession>A0A2J6PXY2</accession>
<dbReference type="CDD" id="cd12829">
    <property type="entry name" value="Alr1p-like"/>
    <property type="match status" value="1"/>
</dbReference>
<feature type="transmembrane region" description="Helical" evidence="7">
    <location>
        <begin position="417"/>
        <end position="437"/>
    </location>
</feature>
<dbReference type="GO" id="GO:0005886">
    <property type="term" value="C:plasma membrane"/>
    <property type="evidence" value="ECO:0007669"/>
    <property type="project" value="TreeGrafter"/>
</dbReference>
<evidence type="ECO:0000256" key="5">
    <source>
        <dbReference type="ARBA" id="ARBA00023136"/>
    </source>
</evidence>
<dbReference type="InterPro" id="IPR044089">
    <property type="entry name" value="Alr1-like"/>
</dbReference>
<dbReference type="PANTHER" id="PTHR21535">
    <property type="entry name" value="MAGNESIUM AND COBALT TRANSPORT PROTEIN/MITOCHONDRIAL IMPORT INNER MEMBRANE TRANSLOCASE SUBUNIT TIM8"/>
    <property type="match status" value="1"/>
</dbReference>
<dbReference type="Gene3D" id="1.20.58.340">
    <property type="entry name" value="Magnesium transport protein CorA, transmembrane region"/>
    <property type="match status" value="2"/>
</dbReference>
<evidence type="ECO:0000256" key="2">
    <source>
        <dbReference type="ARBA" id="ARBA00009765"/>
    </source>
</evidence>
<feature type="region of interest" description="Disordered" evidence="6">
    <location>
        <begin position="14"/>
        <end position="33"/>
    </location>
</feature>
<dbReference type="GO" id="GO:0015095">
    <property type="term" value="F:magnesium ion transmembrane transporter activity"/>
    <property type="evidence" value="ECO:0007669"/>
    <property type="project" value="InterPro"/>
</dbReference>
<organism evidence="8 9">
    <name type="scientific">Hyaloscypha hepaticicola</name>
    <dbReference type="NCBI Taxonomy" id="2082293"/>
    <lineage>
        <taxon>Eukaryota</taxon>
        <taxon>Fungi</taxon>
        <taxon>Dikarya</taxon>
        <taxon>Ascomycota</taxon>
        <taxon>Pezizomycotina</taxon>
        <taxon>Leotiomycetes</taxon>
        <taxon>Helotiales</taxon>
        <taxon>Hyaloscyphaceae</taxon>
        <taxon>Hyaloscypha</taxon>
    </lineage>
</organism>
<evidence type="ECO:0008006" key="10">
    <source>
        <dbReference type="Google" id="ProtNLM"/>
    </source>
</evidence>
<feature type="transmembrane region" description="Helical" evidence="7">
    <location>
        <begin position="380"/>
        <end position="405"/>
    </location>
</feature>
<evidence type="ECO:0000256" key="1">
    <source>
        <dbReference type="ARBA" id="ARBA00004141"/>
    </source>
</evidence>
<keyword evidence="9" id="KW-1185">Reference proteome</keyword>
<dbReference type="EMBL" id="KZ613492">
    <property type="protein sequence ID" value="PMD18756.1"/>
    <property type="molecule type" value="Genomic_DNA"/>
</dbReference>
<evidence type="ECO:0000256" key="4">
    <source>
        <dbReference type="ARBA" id="ARBA00022989"/>
    </source>
</evidence>
<name>A0A2J6PXY2_9HELO</name>
<dbReference type="InterPro" id="IPR002523">
    <property type="entry name" value="MgTranspt_CorA/ZnTranspt_ZntB"/>
</dbReference>
<dbReference type="GO" id="GO:0010961">
    <property type="term" value="P:intracellular magnesium ion homeostasis"/>
    <property type="evidence" value="ECO:0007669"/>
    <property type="project" value="TreeGrafter"/>
</dbReference>
<dbReference type="OrthoDB" id="29879at2759"/>
<evidence type="ECO:0000256" key="7">
    <source>
        <dbReference type="SAM" id="Phobius"/>
    </source>
</evidence>
<dbReference type="InterPro" id="IPR045863">
    <property type="entry name" value="CorA_TM1_TM2"/>
</dbReference>
<dbReference type="SUPFAM" id="SSF144083">
    <property type="entry name" value="Magnesium transport protein CorA, transmembrane region"/>
    <property type="match status" value="1"/>
</dbReference>
<dbReference type="Pfam" id="PF01544">
    <property type="entry name" value="CorA"/>
    <property type="match status" value="1"/>
</dbReference>
<proteinExistence type="inferred from homology"/>
<evidence type="ECO:0000313" key="8">
    <source>
        <dbReference type="EMBL" id="PMD18756.1"/>
    </source>
</evidence>
<protein>
    <recommendedName>
        <fullName evidence="10">Cora-domain-containing protein</fullName>
    </recommendedName>
</protein>
<evidence type="ECO:0000256" key="3">
    <source>
        <dbReference type="ARBA" id="ARBA00022692"/>
    </source>
</evidence>
<keyword evidence="4 7" id="KW-1133">Transmembrane helix</keyword>
<comment type="subcellular location">
    <subcellularLocation>
        <location evidence="1">Membrane</location>
        <topology evidence="1">Multi-pass membrane protein</topology>
    </subcellularLocation>
</comment>
<dbReference type="InterPro" id="IPR045861">
    <property type="entry name" value="CorA_cytoplasmic_dom"/>
</dbReference>